<comment type="caution">
    <text evidence="1">The sequence shown here is derived from an EMBL/GenBank/DDBJ whole genome shotgun (WGS) entry which is preliminary data.</text>
</comment>
<gene>
    <name evidence="1" type="ORF">SLEP1_g10889</name>
</gene>
<proteinExistence type="predicted"/>
<protein>
    <submittedName>
        <fullName evidence="1">Uncharacterized protein</fullName>
    </submittedName>
</protein>
<keyword evidence="2" id="KW-1185">Reference proteome</keyword>
<evidence type="ECO:0000313" key="2">
    <source>
        <dbReference type="Proteomes" id="UP001054252"/>
    </source>
</evidence>
<name>A0AAV5IJ00_9ROSI</name>
<dbReference type="Proteomes" id="UP001054252">
    <property type="component" value="Unassembled WGS sequence"/>
</dbReference>
<sequence>MTNRGDHYVILVCINGLLLKCSVYVQPIIWHALNFDSGHPCLLTEIFLSHGFLVRHSR</sequence>
<organism evidence="1 2">
    <name type="scientific">Rubroshorea leprosula</name>
    <dbReference type="NCBI Taxonomy" id="152421"/>
    <lineage>
        <taxon>Eukaryota</taxon>
        <taxon>Viridiplantae</taxon>
        <taxon>Streptophyta</taxon>
        <taxon>Embryophyta</taxon>
        <taxon>Tracheophyta</taxon>
        <taxon>Spermatophyta</taxon>
        <taxon>Magnoliopsida</taxon>
        <taxon>eudicotyledons</taxon>
        <taxon>Gunneridae</taxon>
        <taxon>Pentapetalae</taxon>
        <taxon>rosids</taxon>
        <taxon>malvids</taxon>
        <taxon>Malvales</taxon>
        <taxon>Dipterocarpaceae</taxon>
        <taxon>Rubroshorea</taxon>
    </lineage>
</organism>
<evidence type="ECO:0000313" key="1">
    <source>
        <dbReference type="EMBL" id="GKU97802.1"/>
    </source>
</evidence>
<dbReference type="EMBL" id="BPVZ01000012">
    <property type="protein sequence ID" value="GKU97802.1"/>
    <property type="molecule type" value="Genomic_DNA"/>
</dbReference>
<dbReference type="AlphaFoldDB" id="A0AAV5IJ00"/>
<reference evidence="1 2" key="1">
    <citation type="journal article" date="2021" name="Commun. Biol.">
        <title>The genome of Shorea leprosula (Dipterocarpaceae) highlights the ecological relevance of drought in aseasonal tropical rainforests.</title>
        <authorList>
            <person name="Ng K.K.S."/>
            <person name="Kobayashi M.J."/>
            <person name="Fawcett J.A."/>
            <person name="Hatakeyama M."/>
            <person name="Paape T."/>
            <person name="Ng C.H."/>
            <person name="Ang C.C."/>
            <person name="Tnah L.H."/>
            <person name="Lee C.T."/>
            <person name="Nishiyama T."/>
            <person name="Sese J."/>
            <person name="O'Brien M.J."/>
            <person name="Copetti D."/>
            <person name="Mohd Noor M.I."/>
            <person name="Ong R.C."/>
            <person name="Putra M."/>
            <person name="Sireger I.Z."/>
            <person name="Indrioko S."/>
            <person name="Kosugi Y."/>
            <person name="Izuno A."/>
            <person name="Isagi Y."/>
            <person name="Lee S.L."/>
            <person name="Shimizu K.K."/>
        </authorList>
    </citation>
    <scope>NUCLEOTIDE SEQUENCE [LARGE SCALE GENOMIC DNA]</scope>
    <source>
        <strain evidence="1">214</strain>
    </source>
</reference>
<accession>A0AAV5IJ00</accession>